<reference evidence="1" key="1">
    <citation type="submission" date="2020-06" db="EMBL/GenBank/DDBJ databases">
        <title>WGS assembly of Ceratodon purpureus strain R40.</title>
        <authorList>
            <person name="Carey S.B."/>
            <person name="Jenkins J."/>
            <person name="Shu S."/>
            <person name="Lovell J.T."/>
            <person name="Sreedasyam A."/>
            <person name="Maumus F."/>
            <person name="Tiley G.P."/>
            <person name="Fernandez-Pozo N."/>
            <person name="Barry K."/>
            <person name="Chen C."/>
            <person name="Wang M."/>
            <person name="Lipzen A."/>
            <person name="Daum C."/>
            <person name="Saski C.A."/>
            <person name="Payton A.C."/>
            <person name="Mcbreen J.C."/>
            <person name="Conrad R.E."/>
            <person name="Kollar L.M."/>
            <person name="Olsson S."/>
            <person name="Huttunen S."/>
            <person name="Landis J.B."/>
            <person name="Wickett N.J."/>
            <person name="Johnson M.G."/>
            <person name="Rensing S.A."/>
            <person name="Grimwood J."/>
            <person name="Schmutz J."/>
            <person name="Mcdaniel S.F."/>
        </authorList>
    </citation>
    <scope>NUCLEOTIDE SEQUENCE</scope>
    <source>
        <strain evidence="1">R40</strain>
    </source>
</reference>
<gene>
    <name evidence="1" type="ORF">KC19_8G061000</name>
</gene>
<evidence type="ECO:0000313" key="1">
    <source>
        <dbReference type="EMBL" id="KAG0563811.1"/>
    </source>
</evidence>
<comment type="caution">
    <text evidence="1">The sequence shown here is derived from an EMBL/GenBank/DDBJ whole genome shotgun (WGS) entry which is preliminary data.</text>
</comment>
<organism evidence="1 2">
    <name type="scientific">Ceratodon purpureus</name>
    <name type="common">Fire moss</name>
    <name type="synonym">Dicranum purpureum</name>
    <dbReference type="NCBI Taxonomy" id="3225"/>
    <lineage>
        <taxon>Eukaryota</taxon>
        <taxon>Viridiplantae</taxon>
        <taxon>Streptophyta</taxon>
        <taxon>Embryophyta</taxon>
        <taxon>Bryophyta</taxon>
        <taxon>Bryophytina</taxon>
        <taxon>Bryopsida</taxon>
        <taxon>Dicranidae</taxon>
        <taxon>Pseudoditrichales</taxon>
        <taxon>Ditrichaceae</taxon>
        <taxon>Ceratodon</taxon>
    </lineage>
</organism>
<protein>
    <submittedName>
        <fullName evidence="1">Uncharacterized protein</fullName>
    </submittedName>
</protein>
<proteinExistence type="predicted"/>
<dbReference type="EMBL" id="CM026429">
    <property type="protein sequence ID" value="KAG0563811.1"/>
    <property type="molecule type" value="Genomic_DNA"/>
</dbReference>
<keyword evidence="2" id="KW-1185">Reference proteome</keyword>
<accession>A0A8T0GVP1</accession>
<evidence type="ECO:0000313" key="2">
    <source>
        <dbReference type="Proteomes" id="UP000822688"/>
    </source>
</evidence>
<sequence length="119" mass="13187">MFISGGRGTKGVIRLRIGWGKWRCLQGWNWLGRVLEGPSFGARLEMRPAVGPGASIVGSDGGESTGLLTCCLWFLQWRYFLRASVSHAHHGAVQCCRIRECTSLCAQNRDCLRVFGVFV</sequence>
<dbReference type="Proteomes" id="UP000822688">
    <property type="component" value="Chromosome 8"/>
</dbReference>
<dbReference type="AlphaFoldDB" id="A0A8T0GVP1"/>
<name>A0A8T0GVP1_CERPU</name>